<comment type="caution">
    <text evidence="3">The sequence shown here is derived from an EMBL/GenBank/DDBJ whole genome shotgun (WGS) entry which is preliminary data.</text>
</comment>
<dbReference type="InterPro" id="IPR008928">
    <property type="entry name" value="6-hairpin_glycosidase_sf"/>
</dbReference>
<dbReference type="SUPFAM" id="SSF48208">
    <property type="entry name" value="Six-hairpin glycosidases"/>
    <property type="match status" value="1"/>
</dbReference>
<dbReference type="InterPro" id="IPR012341">
    <property type="entry name" value="6hp_glycosidase-like_sf"/>
</dbReference>
<comment type="similarity">
    <text evidence="1">Belongs to the N-acylglucosamine 2-epimerase family.</text>
</comment>
<evidence type="ECO:0000256" key="1">
    <source>
        <dbReference type="ARBA" id="ARBA00008558"/>
    </source>
</evidence>
<dbReference type="PANTHER" id="PTHR15108">
    <property type="entry name" value="N-ACYLGLUCOSAMINE-2-EPIMERASE"/>
    <property type="match status" value="1"/>
</dbReference>
<dbReference type="GO" id="GO:0016853">
    <property type="term" value="F:isomerase activity"/>
    <property type="evidence" value="ECO:0007669"/>
    <property type="project" value="UniProtKB-KW"/>
</dbReference>
<sequence length="406" mass="44633">MVTTDGSSGSPSWRHAARADLLAFARRAERPDGGFVWLDDAGEPDPDKGLELWINARMTYVFALAHLDGADDAERLAEHGITGLRTLLHDDEHGGWFDEVDTDGHTDDTDKRCYGHAHVLLAAATAVAAGIAGAQALLDEATDLHLHRFWEHESGRCVESLSRDWSQIDPYRGANSNMHTVEAYLVTGDVTGDPGWHERALSICERIIGIHARSHGWRIPEHYDHDWTPVPEYNVESPADPFRPYGATPGHAFEWSRLLVQLAASLDEPRPWIVEAAEALFAQAVDDTAEDDTPGLAYTTDWHGEPVVRERFHWVMAEAVLAAEALSTYTGGALYAGLASRWWAEIAEHFVDDATGSWHHELSPTMGSSSRTWRGKPDAYHAFNALTLPDLPLSPSAALTIGEASA</sequence>
<evidence type="ECO:0000313" key="4">
    <source>
        <dbReference type="Proteomes" id="UP001515100"/>
    </source>
</evidence>
<name>A0A641AQ11_9ACTN</name>
<reference evidence="3" key="1">
    <citation type="submission" date="2019-09" db="EMBL/GenBank/DDBJ databases">
        <authorList>
            <person name="Li J."/>
        </authorList>
    </citation>
    <scope>NUCLEOTIDE SEQUENCE [LARGE SCALE GENOMIC DNA]</scope>
    <source>
        <strain evidence="3">NRBC 14897</strain>
    </source>
</reference>
<evidence type="ECO:0000256" key="2">
    <source>
        <dbReference type="ARBA" id="ARBA00023235"/>
    </source>
</evidence>
<dbReference type="GO" id="GO:0005975">
    <property type="term" value="P:carbohydrate metabolic process"/>
    <property type="evidence" value="ECO:0007669"/>
    <property type="project" value="InterPro"/>
</dbReference>
<dbReference type="Proteomes" id="UP001515100">
    <property type="component" value="Unassembled WGS sequence"/>
</dbReference>
<evidence type="ECO:0000313" key="3">
    <source>
        <dbReference type="EMBL" id="KAA1380180.1"/>
    </source>
</evidence>
<keyword evidence="2" id="KW-0413">Isomerase</keyword>
<keyword evidence="4" id="KW-1185">Reference proteome</keyword>
<organism evidence="3 4">
    <name type="scientific">Aeromicrobium fastidiosum</name>
    <dbReference type="NCBI Taxonomy" id="52699"/>
    <lineage>
        <taxon>Bacteria</taxon>
        <taxon>Bacillati</taxon>
        <taxon>Actinomycetota</taxon>
        <taxon>Actinomycetes</taxon>
        <taxon>Propionibacteriales</taxon>
        <taxon>Nocardioidaceae</taxon>
        <taxon>Aeromicrobium</taxon>
    </lineage>
</organism>
<dbReference type="EMBL" id="SDPP02000001">
    <property type="protein sequence ID" value="KAA1380180.1"/>
    <property type="molecule type" value="Genomic_DNA"/>
</dbReference>
<protein>
    <submittedName>
        <fullName evidence="3">AGE family epimerase/isomerase</fullName>
    </submittedName>
</protein>
<dbReference type="InterPro" id="IPR010819">
    <property type="entry name" value="AGE/CE"/>
</dbReference>
<dbReference type="OrthoDB" id="9806359at2"/>
<gene>
    <name evidence="3" type="ORF">ESP62_002975</name>
</gene>
<dbReference type="RefSeq" id="WP_129180401.1">
    <property type="nucleotide sequence ID" value="NZ_JAGIOG010000001.1"/>
</dbReference>
<proteinExistence type="inferred from homology"/>
<accession>A0A641AQ11</accession>
<dbReference type="AlphaFoldDB" id="A0A641AQ11"/>
<dbReference type="Pfam" id="PF07221">
    <property type="entry name" value="GlcNAc_2-epim"/>
    <property type="match status" value="1"/>
</dbReference>
<dbReference type="Gene3D" id="1.50.10.10">
    <property type="match status" value="1"/>
</dbReference>